<dbReference type="PANTHER" id="PTHR36045:SF2">
    <property type="entry name" value="OS04G0558500 PROTEIN"/>
    <property type="match status" value="1"/>
</dbReference>
<reference evidence="1" key="2">
    <citation type="submission" date="2018-05" db="EMBL/GenBank/DDBJ databases">
        <title>OpunRS2 (Oryza punctata Reference Sequence Version 2).</title>
        <authorList>
            <person name="Zhang J."/>
            <person name="Kudrna D."/>
            <person name="Lee S."/>
            <person name="Talag J."/>
            <person name="Welchert J."/>
            <person name="Wing R.A."/>
        </authorList>
    </citation>
    <scope>NUCLEOTIDE SEQUENCE [LARGE SCALE GENOMIC DNA]</scope>
</reference>
<evidence type="ECO:0000313" key="1">
    <source>
        <dbReference type="EnsemblPlants" id="OPUNC04G19070.2"/>
    </source>
</evidence>
<dbReference type="AlphaFoldDB" id="A0A0E0KTS7"/>
<accession>A0A0E0KTS7</accession>
<evidence type="ECO:0000313" key="2">
    <source>
        <dbReference type="Proteomes" id="UP000026962"/>
    </source>
</evidence>
<dbReference type="Gramene" id="OPUNC04G19070.2">
    <property type="protein sequence ID" value="OPUNC04G19070.2"/>
    <property type="gene ID" value="OPUNC04G19070"/>
</dbReference>
<organism evidence="1">
    <name type="scientific">Oryza punctata</name>
    <name type="common">Red rice</name>
    <dbReference type="NCBI Taxonomy" id="4537"/>
    <lineage>
        <taxon>Eukaryota</taxon>
        <taxon>Viridiplantae</taxon>
        <taxon>Streptophyta</taxon>
        <taxon>Embryophyta</taxon>
        <taxon>Tracheophyta</taxon>
        <taxon>Spermatophyta</taxon>
        <taxon>Magnoliopsida</taxon>
        <taxon>Liliopsida</taxon>
        <taxon>Poales</taxon>
        <taxon>Poaceae</taxon>
        <taxon>BOP clade</taxon>
        <taxon>Oryzoideae</taxon>
        <taxon>Oryzeae</taxon>
        <taxon>Oryzinae</taxon>
        <taxon>Oryza</taxon>
    </lineage>
</organism>
<dbReference type="EnsemblPlants" id="OPUNC04G19070.2">
    <property type="protein sequence ID" value="OPUNC04G19070.2"/>
    <property type="gene ID" value="OPUNC04G19070"/>
</dbReference>
<dbReference type="HOGENOM" id="CLU_1941515_0_0_1"/>
<protein>
    <submittedName>
        <fullName evidence="1">Uncharacterized protein</fullName>
    </submittedName>
</protein>
<sequence length="130" mass="14580">MEAELLTTFQKVAIVDEVTVIKDMPLVVWIRTPRFGLATPKLLCWLVLGFDLGVSTCSMEVTTGSQHIAGTPVAKADQEKNEKLRIVKAKSEENIRAMPMVLKRIGESIAKIEKLEHLDVNIHPVFKTKR</sequence>
<proteinExistence type="predicted"/>
<keyword evidence="2" id="KW-1185">Reference proteome</keyword>
<name>A0A0E0KTS7_ORYPU</name>
<reference evidence="1" key="1">
    <citation type="submission" date="2015-04" db="UniProtKB">
        <authorList>
            <consortium name="EnsemblPlants"/>
        </authorList>
    </citation>
    <scope>IDENTIFICATION</scope>
</reference>
<dbReference type="PANTHER" id="PTHR36045">
    <property type="entry name" value="OS04G0558500 PROTEIN"/>
    <property type="match status" value="1"/>
</dbReference>
<dbReference type="Proteomes" id="UP000026962">
    <property type="component" value="Chromosome 4"/>
</dbReference>